<accession>A0A0F9FFP3</accession>
<gene>
    <name evidence="1" type="ORF">LCGC14_1958010</name>
</gene>
<proteinExistence type="predicted"/>
<dbReference type="AlphaFoldDB" id="A0A0F9FFP3"/>
<organism evidence="1">
    <name type="scientific">marine sediment metagenome</name>
    <dbReference type="NCBI Taxonomy" id="412755"/>
    <lineage>
        <taxon>unclassified sequences</taxon>
        <taxon>metagenomes</taxon>
        <taxon>ecological metagenomes</taxon>
    </lineage>
</organism>
<evidence type="ECO:0008006" key="2">
    <source>
        <dbReference type="Google" id="ProtNLM"/>
    </source>
</evidence>
<dbReference type="SUPFAM" id="SSF51126">
    <property type="entry name" value="Pectin lyase-like"/>
    <property type="match status" value="1"/>
</dbReference>
<dbReference type="InterPro" id="IPR011050">
    <property type="entry name" value="Pectin_lyase_fold/virulence"/>
</dbReference>
<feature type="non-terminal residue" evidence="1">
    <location>
        <position position="1"/>
    </location>
</feature>
<protein>
    <recommendedName>
        <fullName evidence="2">Right handed beta helix domain-containing protein</fullName>
    </recommendedName>
</protein>
<dbReference type="EMBL" id="LAZR01021498">
    <property type="protein sequence ID" value="KKL85113.1"/>
    <property type="molecule type" value="Genomic_DNA"/>
</dbReference>
<evidence type="ECO:0000313" key="1">
    <source>
        <dbReference type="EMBL" id="KKL85113.1"/>
    </source>
</evidence>
<name>A0A0F9FFP3_9ZZZZ</name>
<reference evidence="1" key="1">
    <citation type="journal article" date="2015" name="Nature">
        <title>Complex archaea that bridge the gap between prokaryotes and eukaryotes.</title>
        <authorList>
            <person name="Spang A."/>
            <person name="Saw J.H."/>
            <person name="Jorgensen S.L."/>
            <person name="Zaremba-Niedzwiedzka K."/>
            <person name="Martijn J."/>
            <person name="Lind A.E."/>
            <person name="van Eijk R."/>
            <person name="Schleper C."/>
            <person name="Guy L."/>
            <person name="Ettema T.J."/>
        </authorList>
    </citation>
    <scope>NUCLEOTIDE SEQUENCE</scope>
</reference>
<comment type="caution">
    <text evidence="1">The sequence shown here is derived from an EMBL/GenBank/DDBJ whole genome shotgun (WGS) entry which is preliminary data.</text>
</comment>
<sequence>RLGLSGNGLLRVDGKDFKGAIPTLGKDIFVDSVTGADTSDGLTPDRALATLDAAFAQTVADKGYQIFVLPKHAETITGAAGIAHDVAGVSVIGLGHGGQRPTFLMDAADTVTYKITAKDAYVSNLLFNSGHSDVVTCIDVQIATDAWIDGCQFANNTTNENFVTCIKSGTTTDNQCDGLKITGCLWMQVDAGSLEFIEILGDLDHLTVTGNIIQHEGTGLAVLVVVTDGDDIQYATIADNIHRSKDAAGAVGILQSNQTDNTGILARNLSACLDTADERIATGENTGLYYYENFTSSDVVKRGYILPARDA</sequence>